<protein>
    <submittedName>
        <fullName evidence="1">Uncharacterized protein</fullName>
    </submittedName>
</protein>
<dbReference type="EMBL" id="KI913122">
    <property type="protein sequence ID" value="ETV82552.1"/>
    <property type="molecule type" value="Genomic_DNA"/>
</dbReference>
<organism evidence="1">
    <name type="scientific">Aphanomyces astaci</name>
    <name type="common">Crayfish plague agent</name>
    <dbReference type="NCBI Taxonomy" id="112090"/>
    <lineage>
        <taxon>Eukaryota</taxon>
        <taxon>Sar</taxon>
        <taxon>Stramenopiles</taxon>
        <taxon>Oomycota</taxon>
        <taxon>Saprolegniomycetes</taxon>
        <taxon>Saprolegniales</taxon>
        <taxon>Verrucalvaceae</taxon>
        <taxon>Aphanomyces</taxon>
    </lineage>
</organism>
<reference evidence="1" key="1">
    <citation type="submission" date="2013-12" db="EMBL/GenBank/DDBJ databases">
        <title>The Genome Sequence of Aphanomyces astaci APO3.</title>
        <authorList>
            <consortium name="The Broad Institute Genomics Platform"/>
            <person name="Russ C."/>
            <person name="Tyler B."/>
            <person name="van West P."/>
            <person name="Dieguez-Uribeondo J."/>
            <person name="Young S.K."/>
            <person name="Zeng Q."/>
            <person name="Gargeya S."/>
            <person name="Fitzgerald M."/>
            <person name="Abouelleil A."/>
            <person name="Alvarado L."/>
            <person name="Chapman S.B."/>
            <person name="Gainer-Dewar J."/>
            <person name="Goldberg J."/>
            <person name="Griggs A."/>
            <person name="Gujja S."/>
            <person name="Hansen M."/>
            <person name="Howarth C."/>
            <person name="Imamovic A."/>
            <person name="Ireland A."/>
            <person name="Larimer J."/>
            <person name="McCowan C."/>
            <person name="Murphy C."/>
            <person name="Pearson M."/>
            <person name="Poon T.W."/>
            <person name="Priest M."/>
            <person name="Roberts A."/>
            <person name="Saif S."/>
            <person name="Shea T."/>
            <person name="Sykes S."/>
            <person name="Wortman J."/>
            <person name="Nusbaum C."/>
            <person name="Birren B."/>
        </authorList>
    </citation>
    <scope>NUCLEOTIDE SEQUENCE [LARGE SCALE GENOMIC DNA]</scope>
    <source>
        <strain evidence="1">APO3</strain>
    </source>
</reference>
<dbReference type="GeneID" id="20807151"/>
<evidence type="ECO:0000313" key="1">
    <source>
        <dbReference type="EMBL" id="ETV82552.1"/>
    </source>
</evidence>
<proteinExistence type="predicted"/>
<dbReference type="VEuPathDB" id="FungiDB:H257_05155"/>
<name>W4GS97_APHAT</name>
<dbReference type="AlphaFoldDB" id="W4GS97"/>
<gene>
    <name evidence="1" type="ORF">H257_05155</name>
</gene>
<sequence>MHERGVDSGRRGRREWVNMRRGSHGCHAAQSGIRRVLDRKYKACIIVVTLLRPDRLEPVGLISFCERMHVGQEWRTTPQVPLHTCCLVVVQDLGVAMQALRARAFRC</sequence>
<dbReference type="RefSeq" id="XP_009828221.1">
    <property type="nucleotide sequence ID" value="XM_009829919.1"/>
</dbReference>
<accession>W4GS97</accession>